<reference evidence="2 3" key="1">
    <citation type="journal article" date="2015" name="Genome Announc.">
        <title>Expanding the biotechnology potential of lactobacilli through comparative genomics of 213 strains and associated genera.</title>
        <authorList>
            <person name="Sun Z."/>
            <person name="Harris H.M."/>
            <person name="McCann A."/>
            <person name="Guo C."/>
            <person name="Argimon S."/>
            <person name="Zhang W."/>
            <person name="Yang X."/>
            <person name="Jeffery I.B."/>
            <person name="Cooney J.C."/>
            <person name="Kagawa T.F."/>
            <person name="Liu W."/>
            <person name="Song Y."/>
            <person name="Salvetti E."/>
            <person name="Wrobel A."/>
            <person name="Rasinkangas P."/>
            <person name="Parkhill J."/>
            <person name="Rea M.C."/>
            <person name="O'Sullivan O."/>
            <person name="Ritari J."/>
            <person name="Douillard F.P."/>
            <person name="Paul Ross R."/>
            <person name="Yang R."/>
            <person name="Briner A.E."/>
            <person name="Felis G.E."/>
            <person name="de Vos W.M."/>
            <person name="Barrangou R."/>
            <person name="Klaenhammer T.R."/>
            <person name="Caufield P.W."/>
            <person name="Cui Y."/>
            <person name="Zhang H."/>
            <person name="O'Toole P.W."/>
        </authorList>
    </citation>
    <scope>NUCLEOTIDE SEQUENCE [LARGE SCALE GENOMIC DNA]</scope>
    <source>
        <strain evidence="2 3">DSM 13345</strain>
    </source>
</reference>
<name>A0A0R1P3M5_LIMMU</name>
<dbReference type="Proteomes" id="UP000050901">
    <property type="component" value="Unassembled WGS sequence"/>
</dbReference>
<dbReference type="RefSeq" id="WP_155519164.1">
    <property type="nucleotide sequence ID" value="NZ_AZEQ01000019.1"/>
</dbReference>
<dbReference type="PATRIC" id="fig|1423771.3.peg.830"/>
<accession>A0A0R1P3M5</accession>
<organism evidence="2 3">
    <name type="scientific">Limosilactobacillus mucosae DSM 13345</name>
    <dbReference type="NCBI Taxonomy" id="1423771"/>
    <lineage>
        <taxon>Bacteria</taxon>
        <taxon>Bacillati</taxon>
        <taxon>Bacillota</taxon>
        <taxon>Bacilli</taxon>
        <taxon>Lactobacillales</taxon>
        <taxon>Lactobacillaceae</taxon>
        <taxon>Limosilactobacillus</taxon>
    </lineage>
</organism>
<evidence type="ECO:0000313" key="3">
    <source>
        <dbReference type="Proteomes" id="UP000050901"/>
    </source>
</evidence>
<evidence type="ECO:0000256" key="1">
    <source>
        <dbReference type="SAM" id="Coils"/>
    </source>
</evidence>
<evidence type="ECO:0000313" key="2">
    <source>
        <dbReference type="EMBL" id="KRL24282.1"/>
    </source>
</evidence>
<feature type="coiled-coil region" evidence="1">
    <location>
        <begin position="22"/>
        <end position="56"/>
    </location>
</feature>
<dbReference type="EMBL" id="AZEQ01000019">
    <property type="protein sequence ID" value="KRL24282.1"/>
    <property type="molecule type" value="Genomic_DNA"/>
</dbReference>
<protein>
    <submittedName>
        <fullName evidence="2">Uncharacterized protein</fullName>
    </submittedName>
</protein>
<gene>
    <name evidence="2" type="ORF">FC47_GL000823</name>
</gene>
<proteinExistence type="predicted"/>
<dbReference type="AlphaFoldDB" id="A0A0R1P3M5"/>
<sequence length="223" mass="25317">MLIKSIPLVTSLIVATADTYEEYKADEQFERLELKLQKAEADVEAFKEKLAELDETDKQYISHTVTDILQSYGVEIYPMRREFLANMLIHDIKAFNNDDFDAYESQLIQKVFNRVADVDILMLGLFNKTYGDGSERMNKILDDLQSKFESECRDLGTRVKIKSVIEDCLSNQLFEQKLVGKDGTHSSSLSAAEDNKALEISSLGNSLFSYVGNLSLIKSDEDK</sequence>
<keyword evidence="1" id="KW-0175">Coiled coil</keyword>
<comment type="caution">
    <text evidence="2">The sequence shown here is derived from an EMBL/GenBank/DDBJ whole genome shotgun (WGS) entry which is preliminary data.</text>
</comment>